<dbReference type="AlphaFoldDB" id="A0A5B6VMG3"/>
<organism evidence="1 2">
    <name type="scientific">Gossypium australe</name>
    <dbReference type="NCBI Taxonomy" id="47621"/>
    <lineage>
        <taxon>Eukaryota</taxon>
        <taxon>Viridiplantae</taxon>
        <taxon>Streptophyta</taxon>
        <taxon>Embryophyta</taxon>
        <taxon>Tracheophyta</taxon>
        <taxon>Spermatophyta</taxon>
        <taxon>Magnoliopsida</taxon>
        <taxon>eudicotyledons</taxon>
        <taxon>Gunneridae</taxon>
        <taxon>Pentapetalae</taxon>
        <taxon>rosids</taxon>
        <taxon>malvids</taxon>
        <taxon>Malvales</taxon>
        <taxon>Malvaceae</taxon>
        <taxon>Malvoideae</taxon>
        <taxon>Gossypium</taxon>
    </lineage>
</organism>
<evidence type="ECO:0000313" key="1">
    <source>
        <dbReference type="EMBL" id="KAA3470293.1"/>
    </source>
</evidence>
<evidence type="ECO:0000313" key="2">
    <source>
        <dbReference type="Proteomes" id="UP000325315"/>
    </source>
</evidence>
<reference evidence="2" key="1">
    <citation type="journal article" date="2019" name="Plant Biotechnol. J.">
        <title>Genome sequencing of the Australian wild diploid species Gossypium australe highlights disease resistance and delayed gland morphogenesis.</title>
        <authorList>
            <person name="Cai Y."/>
            <person name="Cai X."/>
            <person name="Wang Q."/>
            <person name="Wang P."/>
            <person name="Zhang Y."/>
            <person name="Cai C."/>
            <person name="Xu Y."/>
            <person name="Wang K."/>
            <person name="Zhou Z."/>
            <person name="Wang C."/>
            <person name="Geng S."/>
            <person name="Li B."/>
            <person name="Dong Q."/>
            <person name="Hou Y."/>
            <person name="Wang H."/>
            <person name="Ai P."/>
            <person name="Liu Z."/>
            <person name="Yi F."/>
            <person name="Sun M."/>
            <person name="An G."/>
            <person name="Cheng J."/>
            <person name="Zhang Y."/>
            <person name="Shi Q."/>
            <person name="Xie Y."/>
            <person name="Shi X."/>
            <person name="Chang Y."/>
            <person name="Huang F."/>
            <person name="Chen Y."/>
            <person name="Hong S."/>
            <person name="Mi L."/>
            <person name="Sun Q."/>
            <person name="Zhang L."/>
            <person name="Zhou B."/>
            <person name="Peng R."/>
            <person name="Zhang X."/>
            <person name="Liu F."/>
        </authorList>
    </citation>
    <scope>NUCLEOTIDE SEQUENCE [LARGE SCALE GENOMIC DNA]</scope>
    <source>
        <strain evidence="2">cv. PA1801</strain>
    </source>
</reference>
<name>A0A5B6VMG3_9ROSI</name>
<sequence length="63" mass="7285">MFDLLASKSRASSFHWVVIAYIYSGMEIFQSSIQMALHNVSYGRRCRTPLCWSKLRKISLGQN</sequence>
<keyword evidence="2" id="KW-1185">Reference proteome</keyword>
<proteinExistence type="predicted"/>
<dbReference type="EMBL" id="SMMG02000006">
    <property type="protein sequence ID" value="KAA3470293.1"/>
    <property type="molecule type" value="Genomic_DNA"/>
</dbReference>
<accession>A0A5B6VMG3</accession>
<protein>
    <submittedName>
        <fullName evidence="1">Uncharacterized protein</fullName>
    </submittedName>
</protein>
<gene>
    <name evidence="1" type="ORF">EPI10_016013</name>
</gene>
<dbReference type="Proteomes" id="UP000325315">
    <property type="component" value="Unassembled WGS sequence"/>
</dbReference>
<comment type="caution">
    <text evidence="1">The sequence shown here is derived from an EMBL/GenBank/DDBJ whole genome shotgun (WGS) entry which is preliminary data.</text>
</comment>